<dbReference type="CDD" id="cd17933">
    <property type="entry name" value="DEXSc_RecD-like"/>
    <property type="match status" value="1"/>
</dbReference>
<dbReference type="NCBIfam" id="TIGR01448">
    <property type="entry name" value="recD_rel"/>
    <property type="match status" value="1"/>
</dbReference>
<gene>
    <name evidence="3" type="primary">recD2</name>
    <name evidence="5" type="ORF">SAMN04487771_10812</name>
</gene>
<keyword evidence="3" id="KW-0347">Helicase</keyword>
<comment type="function">
    <text evidence="3">DNA-dependent ATPase and ATP-dependent 5'-3' DNA helicase. Has no activity on blunt DNA or DNA with 3'-overhangs, requires at least 10 bases of 5'-ssDNA for helicase activity.</text>
</comment>
<dbReference type="Pfam" id="PF14490">
    <property type="entry name" value="HHH_RecD2"/>
    <property type="match status" value="1"/>
</dbReference>
<reference evidence="5 6" key="1">
    <citation type="submission" date="2016-10" db="EMBL/GenBank/DDBJ databases">
        <authorList>
            <person name="de Groot N.N."/>
        </authorList>
    </citation>
    <scope>NUCLEOTIDE SEQUENCE [LARGE SCALE GENOMIC DNA]</scope>
    <source>
        <strain evidence="5 6">KH1P1</strain>
    </source>
</reference>
<dbReference type="Pfam" id="PF23139">
    <property type="entry name" value="OB_YrrC"/>
    <property type="match status" value="1"/>
</dbReference>
<dbReference type="GO" id="GO:0009338">
    <property type="term" value="C:exodeoxyribonuclease V complex"/>
    <property type="evidence" value="ECO:0007669"/>
    <property type="project" value="TreeGrafter"/>
</dbReference>
<dbReference type="Gene3D" id="3.40.50.300">
    <property type="entry name" value="P-loop containing nucleotide triphosphate hydrolases"/>
    <property type="match status" value="2"/>
</dbReference>
<feature type="binding site" evidence="3">
    <location>
        <begin position="345"/>
        <end position="349"/>
    </location>
    <ligand>
        <name>ATP</name>
        <dbReference type="ChEBI" id="CHEBI:30616"/>
    </ligand>
</feature>
<sequence>MAQVKGYIEKIKFRNEENGYTVMSVSGADDGEEYILVGTFSYLSEGEMIDASGSMTVHPVYGEQLQVEHYEILAPEDTVSMEKYLASGAIKGIGAALAKRIVKKFRQDTFRIMEEEPERLAEIKGISERMAMEISDQVEEKKEMRQAMMFLQGYGISMNLAVKIYKEYGPMVYTVLQKNPYKLADDISGVGFRMADEIAAKAGIAVDSDFRICSGILYTLVQASVNGNTCLPETELRAQAAEILGVDADLIDKHLMDMQIDKRIVVKLRPDGERMVYASRFYYMENGIAGMLHDLNISGNEPEEEIRKNLAIIQERDGITLDELQIQAVVQAVNRGLLVITGGPGTGKTTTINAIISYFEQGDMKILLAAPTGRAAKRMTEATGREAKTIHRLLEISGIPDEEDRINQALEGRSTMHFEKDEDNPLEADAVIIDEMSMVDVALMHSLLKAVSVGTRLILVGDVDQLPSVGPGNVLRDIIGSACVPVVRLTHIFRQAAKSDIIVNAHKINEGQPVDLGKRSEDFLFLKRADANAIINCMITLVRDKLPEYVKSGVYDVQIMTPMRKGALGVERLNRIFQQYLNPASPDKREKEMGDVLYREGDKVMQIKNNYQIEWKRRGRGGVILDEGTGIFNGDMGIIREINLPAELITVEFDEGHLVEYAFGDLDQLEHAYAITIHKSQGSEYPAVVVPVLSGPRVLMTRNLIYTAVTRARSCVCIVGLPDAFASMAENAMEQKRYSGLKDRIMEICL</sequence>
<dbReference type="InterPro" id="IPR041451">
    <property type="entry name" value="RecD2_SH13"/>
</dbReference>
<dbReference type="InterPro" id="IPR027417">
    <property type="entry name" value="P-loop_NTPase"/>
</dbReference>
<keyword evidence="3" id="KW-0378">Hydrolase</keyword>
<dbReference type="Pfam" id="PF13245">
    <property type="entry name" value="AAA_19"/>
    <property type="match status" value="1"/>
</dbReference>
<dbReference type="CDD" id="cd18809">
    <property type="entry name" value="SF1_C_RecD"/>
    <property type="match status" value="1"/>
</dbReference>
<comment type="similarity">
    <text evidence="3">Belongs to the RecD family. RecD2 subfamily.</text>
</comment>
<keyword evidence="2 3" id="KW-0067">ATP-binding</keyword>
<comment type="catalytic activity">
    <reaction evidence="3">
        <text>ATP + H2O = ADP + phosphate + H(+)</text>
        <dbReference type="Rhea" id="RHEA:13065"/>
        <dbReference type="ChEBI" id="CHEBI:15377"/>
        <dbReference type="ChEBI" id="CHEBI:15378"/>
        <dbReference type="ChEBI" id="CHEBI:30616"/>
        <dbReference type="ChEBI" id="CHEBI:43474"/>
        <dbReference type="ChEBI" id="CHEBI:456216"/>
        <dbReference type="EC" id="5.6.2.3"/>
    </reaction>
</comment>
<dbReference type="GO" id="GO:0016887">
    <property type="term" value="F:ATP hydrolysis activity"/>
    <property type="evidence" value="ECO:0007669"/>
    <property type="project" value="RHEA"/>
</dbReference>
<dbReference type="InterPro" id="IPR006345">
    <property type="entry name" value="RecD2"/>
</dbReference>
<evidence type="ECO:0000256" key="1">
    <source>
        <dbReference type="ARBA" id="ARBA00022741"/>
    </source>
</evidence>
<dbReference type="Proteomes" id="UP000199820">
    <property type="component" value="Unassembled WGS sequence"/>
</dbReference>
<dbReference type="GO" id="GO:0003677">
    <property type="term" value="F:DNA binding"/>
    <property type="evidence" value="ECO:0007669"/>
    <property type="project" value="UniProtKB-UniRule"/>
</dbReference>
<dbReference type="Gene3D" id="1.10.10.2220">
    <property type="match status" value="1"/>
</dbReference>
<dbReference type="HAMAP" id="MF_01488">
    <property type="entry name" value="RecD2"/>
    <property type="match status" value="1"/>
</dbReference>
<dbReference type="SMART" id="SM00382">
    <property type="entry name" value="AAA"/>
    <property type="match status" value="1"/>
</dbReference>
<dbReference type="SUPFAM" id="SSF47781">
    <property type="entry name" value="RuvA domain 2-like"/>
    <property type="match status" value="1"/>
</dbReference>
<evidence type="ECO:0000259" key="4">
    <source>
        <dbReference type="SMART" id="SM00382"/>
    </source>
</evidence>
<keyword evidence="3" id="KW-0413">Isomerase</keyword>
<dbReference type="Gene3D" id="1.10.150.20">
    <property type="entry name" value="5' to 3' exonuclease, C-terminal subdomain"/>
    <property type="match status" value="1"/>
</dbReference>
<dbReference type="PANTHER" id="PTHR43788">
    <property type="entry name" value="DNA2/NAM7 HELICASE FAMILY MEMBER"/>
    <property type="match status" value="1"/>
</dbReference>
<dbReference type="Pfam" id="PF18335">
    <property type="entry name" value="SH3_13"/>
    <property type="match status" value="1"/>
</dbReference>
<dbReference type="GO" id="GO:0017116">
    <property type="term" value="F:single-stranded DNA helicase activity"/>
    <property type="evidence" value="ECO:0007669"/>
    <property type="project" value="TreeGrafter"/>
</dbReference>
<dbReference type="GO" id="GO:0005524">
    <property type="term" value="F:ATP binding"/>
    <property type="evidence" value="ECO:0007669"/>
    <property type="project" value="UniProtKB-UniRule"/>
</dbReference>
<dbReference type="GO" id="GO:0043139">
    <property type="term" value="F:5'-3' DNA helicase activity"/>
    <property type="evidence" value="ECO:0007669"/>
    <property type="project" value="UniProtKB-UniRule"/>
</dbReference>
<feature type="domain" description="AAA+ ATPase" evidence="4">
    <location>
        <begin position="334"/>
        <end position="490"/>
    </location>
</feature>
<dbReference type="eggNOG" id="COG0507">
    <property type="taxonomic scope" value="Bacteria"/>
</dbReference>
<dbReference type="PANTHER" id="PTHR43788:SF6">
    <property type="entry name" value="DNA HELICASE B"/>
    <property type="match status" value="1"/>
</dbReference>
<dbReference type="RefSeq" id="WP_074650671.1">
    <property type="nucleotide sequence ID" value="NZ_FOIL01000081.1"/>
</dbReference>
<evidence type="ECO:0000313" key="5">
    <source>
        <dbReference type="EMBL" id="SET95480.1"/>
    </source>
</evidence>
<proteinExistence type="inferred from homology"/>
<dbReference type="Pfam" id="PF13538">
    <property type="entry name" value="UvrD_C_2"/>
    <property type="match status" value="1"/>
</dbReference>
<keyword evidence="1 3" id="KW-0547">Nucleotide-binding</keyword>
<dbReference type="InterPro" id="IPR055446">
    <property type="entry name" value="RecD2_N_OB"/>
</dbReference>
<name>A0A1I0IGP5_9FIRM</name>
<dbReference type="InterPro" id="IPR029493">
    <property type="entry name" value="RecD2-like_HHH"/>
</dbReference>
<evidence type="ECO:0000256" key="3">
    <source>
        <dbReference type="HAMAP-Rule" id="MF_01488"/>
    </source>
</evidence>
<dbReference type="GO" id="GO:0006310">
    <property type="term" value="P:DNA recombination"/>
    <property type="evidence" value="ECO:0007669"/>
    <property type="project" value="InterPro"/>
</dbReference>
<keyword evidence="3" id="KW-0238">DNA-binding</keyword>
<dbReference type="EMBL" id="FOIL01000081">
    <property type="protein sequence ID" value="SET95480.1"/>
    <property type="molecule type" value="Genomic_DNA"/>
</dbReference>
<dbReference type="AlphaFoldDB" id="A0A1I0IGP5"/>
<dbReference type="Pfam" id="PF14520">
    <property type="entry name" value="HHH_5"/>
    <property type="match status" value="1"/>
</dbReference>
<dbReference type="OrthoDB" id="9803432at2"/>
<evidence type="ECO:0000256" key="2">
    <source>
        <dbReference type="ARBA" id="ARBA00022840"/>
    </source>
</evidence>
<dbReference type="InterPro" id="IPR010994">
    <property type="entry name" value="RuvA_2-like"/>
</dbReference>
<dbReference type="InterPro" id="IPR027785">
    <property type="entry name" value="UvrD-like_helicase_C"/>
</dbReference>
<dbReference type="InterPro" id="IPR003593">
    <property type="entry name" value="AAA+_ATPase"/>
</dbReference>
<accession>A0A1I0IGP5</accession>
<keyword evidence="6" id="KW-1185">Reference proteome</keyword>
<dbReference type="EC" id="5.6.2.3" evidence="3"/>
<organism evidence="5 6">
    <name type="scientific">[Clostridium] aminophilum</name>
    <dbReference type="NCBI Taxonomy" id="1526"/>
    <lineage>
        <taxon>Bacteria</taxon>
        <taxon>Bacillati</taxon>
        <taxon>Bacillota</taxon>
        <taxon>Clostridia</taxon>
        <taxon>Lachnospirales</taxon>
        <taxon>Lachnospiraceae</taxon>
    </lineage>
</organism>
<dbReference type="Gene3D" id="2.30.30.940">
    <property type="match status" value="1"/>
</dbReference>
<dbReference type="SUPFAM" id="SSF52540">
    <property type="entry name" value="P-loop containing nucleoside triphosphate hydrolases"/>
    <property type="match status" value="1"/>
</dbReference>
<dbReference type="InterPro" id="IPR050534">
    <property type="entry name" value="Coronavir_polyprotein_1ab"/>
</dbReference>
<dbReference type="STRING" id="1526.SAMN02910262_00243"/>
<protein>
    <recommendedName>
        <fullName evidence="3">ATP-dependent RecD2 DNA helicase</fullName>
        <ecNumber evidence="3">5.6.2.3</ecNumber>
    </recommendedName>
    <alternativeName>
        <fullName evidence="3">DNA 5'-3' helicase subunit RecD2</fullName>
    </alternativeName>
</protein>
<evidence type="ECO:0000313" key="6">
    <source>
        <dbReference type="Proteomes" id="UP000199820"/>
    </source>
</evidence>